<dbReference type="InterPro" id="IPR048254">
    <property type="entry name" value="CDP_ALCOHOL_P_TRANSF_CS"/>
</dbReference>
<dbReference type="PANTHER" id="PTHR14269:SF62">
    <property type="entry name" value="CDP-DIACYLGLYCEROL--GLYCEROL-3-PHOSPHATE 3-PHOSPHATIDYLTRANSFERASE 1, CHLOROPLASTIC"/>
    <property type="match status" value="1"/>
</dbReference>
<dbReference type="PIRSF" id="PIRSF000847">
    <property type="entry name" value="Phos_ph_gly_syn"/>
    <property type="match status" value="1"/>
</dbReference>
<dbReference type="InterPro" id="IPR043130">
    <property type="entry name" value="CDP-OH_PTrfase_TM_dom"/>
</dbReference>
<feature type="transmembrane region" description="Helical" evidence="12">
    <location>
        <begin position="99"/>
        <end position="118"/>
    </location>
</feature>
<comment type="subcellular location">
    <subcellularLocation>
        <location evidence="1">Membrane</location>
        <topology evidence="1">Multi-pass membrane protein</topology>
    </subcellularLocation>
</comment>
<feature type="transmembrane region" description="Helical" evidence="12">
    <location>
        <begin position="156"/>
        <end position="173"/>
    </location>
</feature>
<evidence type="ECO:0000256" key="5">
    <source>
        <dbReference type="ARBA" id="ARBA00022692"/>
    </source>
</evidence>
<name>A0A7C4XFR8_UNCW3</name>
<reference evidence="13" key="1">
    <citation type="journal article" date="2020" name="mSystems">
        <title>Genome- and Community-Level Interaction Insights into Carbon Utilization and Element Cycling Functions of Hydrothermarchaeota in Hydrothermal Sediment.</title>
        <authorList>
            <person name="Zhou Z."/>
            <person name="Liu Y."/>
            <person name="Xu W."/>
            <person name="Pan J."/>
            <person name="Luo Z.H."/>
            <person name="Li M."/>
        </authorList>
    </citation>
    <scope>NUCLEOTIDE SEQUENCE [LARGE SCALE GENOMIC DNA]</scope>
    <source>
        <strain evidence="13">SpSt-774</strain>
    </source>
</reference>
<evidence type="ECO:0000256" key="12">
    <source>
        <dbReference type="SAM" id="Phobius"/>
    </source>
</evidence>
<keyword evidence="4 11" id="KW-0808">Transferase</keyword>
<evidence type="ECO:0000256" key="6">
    <source>
        <dbReference type="ARBA" id="ARBA00022989"/>
    </source>
</evidence>
<dbReference type="EMBL" id="DTGZ01000154">
    <property type="protein sequence ID" value="HGV98255.1"/>
    <property type="molecule type" value="Genomic_DNA"/>
</dbReference>
<evidence type="ECO:0000256" key="11">
    <source>
        <dbReference type="RuleBase" id="RU003750"/>
    </source>
</evidence>
<keyword evidence="5 12" id="KW-0812">Transmembrane</keyword>
<keyword evidence="8 12" id="KW-0472">Membrane</keyword>
<keyword evidence="7" id="KW-0443">Lipid metabolism</keyword>
<evidence type="ECO:0000313" key="13">
    <source>
        <dbReference type="EMBL" id="HGV98255.1"/>
    </source>
</evidence>
<evidence type="ECO:0000256" key="8">
    <source>
        <dbReference type="ARBA" id="ARBA00023136"/>
    </source>
</evidence>
<evidence type="ECO:0008006" key="14">
    <source>
        <dbReference type="Google" id="ProtNLM"/>
    </source>
</evidence>
<dbReference type="AlphaFoldDB" id="A0A7C4XFR8"/>
<feature type="transmembrane region" description="Helical" evidence="12">
    <location>
        <begin position="67"/>
        <end position="87"/>
    </location>
</feature>
<keyword evidence="10" id="KW-1208">Phospholipid metabolism</keyword>
<evidence type="ECO:0000256" key="10">
    <source>
        <dbReference type="ARBA" id="ARBA00023264"/>
    </source>
</evidence>
<proteinExistence type="inferred from homology"/>
<evidence type="ECO:0000256" key="9">
    <source>
        <dbReference type="ARBA" id="ARBA00023209"/>
    </source>
</evidence>
<dbReference type="PANTHER" id="PTHR14269">
    <property type="entry name" value="CDP-DIACYLGLYCEROL--GLYCEROL-3-PHOSPHATE 3-PHOSPHATIDYLTRANSFERASE-RELATED"/>
    <property type="match status" value="1"/>
</dbReference>
<protein>
    <recommendedName>
        <fullName evidence="14">CDP-alcohol phosphatidyltransferase family protein</fullName>
    </recommendedName>
</protein>
<dbReference type="GO" id="GO:0016020">
    <property type="term" value="C:membrane"/>
    <property type="evidence" value="ECO:0007669"/>
    <property type="project" value="UniProtKB-SubCell"/>
</dbReference>
<gene>
    <name evidence="13" type="ORF">ENV60_08170</name>
</gene>
<dbReference type="Pfam" id="PF01066">
    <property type="entry name" value="CDP-OH_P_transf"/>
    <property type="match status" value="1"/>
</dbReference>
<dbReference type="InterPro" id="IPR050324">
    <property type="entry name" value="CDP-alcohol_PTase-I"/>
</dbReference>
<dbReference type="GO" id="GO:0046474">
    <property type="term" value="P:glycerophospholipid biosynthetic process"/>
    <property type="evidence" value="ECO:0007669"/>
    <property type="project" value="TreeGrafter"/>
</dbReference>
<evidence type="ECO:0000256" key="2">
    <source>
        <dbReference type="ARBA" id="ARBA00010441"/>
    </source>
</evidence>
<accession>A0A7C4XFR8</accession>
<comment type="caution">
    <text evidence="13">The sequence shown here is derived from an EMBL/GenBank/DDBJ whole genome shotgun (WGS) entry which is preliminary data.</text>
</comment>
<keyword evidence="9" id="KW-0594">Phospholipid biosynthesis</keyword>
<dbReference type="InterPro" id="IPR004570">
    <property type="entry name" value="Phosphatidylglycerol_P_synth"/>
</dbReference>
<evidence type="ECO:0000256" key="3">
    <source>
        <dbReference type="ARBA" id="ARBA00022516"/>
    </source>
</evidence>
<keyword evidence="3" id="KW-0444">Lipid biosynthesis</keyword>
<dbReference type="GO" id="GO:0008444">
    <property type="term" value="F:CDP-diacylglycerol-glycerol-3-phosphate 3-phosphatidyltransferase activity"/>
    <property type="evidence" value="ECO:0007669"/>
    <property type="project" value="InterPro"/>
</dbReference>
<feature type="transmembrane region" description="Helical" evidence="12">
    <location>
        <begin position="40"/>
        <end position="61"/>
    </location>
</feature>
<keyword evidence="6 12" id="KW-1133">Transmembrane helix</keyword>
<feature type="transmembrane region" description="Helical" evidence="12">
    <location>
        <begin position="179"/>
        <end position="199"/>
    </location>
</feature>
<sequence>MIQCVRWRSPVCLEVKRLQRRRSNMPRRYSRDGRRMDRKFTVSNLITLFRFVLLPFIIYFLVKKERFTAFIIMLFALLSDVVDGYIARKFKQESQLGRILDPLCDKVSLTLILLTLLLMNSIPFWIVIIIGLRDVLILLGSFILLKRKKTIYKSNVLGKITGFLFGLMILAFTLNHQRIGMFALYISIPFMLGAFITYCQRFFLALRQTN</sequence>
<dbReference type="PROSITE" id="PS00379">
    <property type="entry name" value="CDP_ALCOHOL_P_TRANSF"/>
    <property type="match status" value="1"/>
</dbReference>
<organism evidence="13">
    <name type="scientific">candidate division WOR-3 bacterium</name>
    <dbReference type="NCBI Taxonomy" id="2052148"/>
    <lineage>
        <taxon>Bacteria</taxon>
        <taxon>Bacteria division WOR-3</taxon>
    </lineage>
</organism>
<evidence type="ECO:0000256" key="4">
    <source>
        <dbReference type="ARBA" id="ARBA00022679"/>
    </source>
</evidence>
<dbReference type="Gene3D" id="1.20.120.1760">
    <property type="match status" value="1"/>
</dbReference>
<dbReference type="InterPro" id="IPR000462">
    <property type="entry name" value="CDP-OH_P_trans"/>
</dbReference>
<evidence type="ECO:0000256" key="7">
    <source>
        <dbReference type="ARBA" id="ARBA00023098"/>
    </source>
</evidence>
<evidence type="ECO:0000256" key="1">
    <source>
        <dbReference type="ARBA" id="ARBA00004141"/>
    </source>
</evidence>
<comment type="similarity">
    <text evidence="2 11">Belongs to the CDP-alcohol phosphatidyltransferase class-I family.</text>
</comment>